<dbReference type="InterPro" id="IPR000531">
    <property type="entry name" value="Beta-barrel_TonB"/>
</dbReference>
<dbReference type="Gene3D" id="2.40.170.20">
    <property type="entry name" value="TonB-dependent receptor, beta-barrel domain"/>
    <property type="match status" value="1"/>
</dbReference>
<dbReference type="PANTHER" id="PTHR30069:SF39">
    <property type="entry name" value="BLL6183 PROTEIN"/>
    <property type="match status" value="1"/>
</dbReference>
<keyword evidence="7 8" id="KW-0998">Cell outer membrane</keyword>
<evidence type="ECO:0000256" key="3">
    <source>
        <dbReference type="ARBA" id="ARBA00022452"/>
    </source>
</evidence>
<comment type="similarity">
    <text evidence="8 9">Belongs to the TonB-dependent receptor family.</text>
</comment>
<dbReference type="SUPFAM" id="SSF56935">
    <property type="entry name" value="Porins"/>
    <property type="match status" value="1"/>
</dbReference>
<evidence type="ECO:0000256" key="10">
    <source>
        <dbReference type="SAM" id="MobiDB-lite"/>
    </source>
</evidence>
<evidence type="ECO:0000256" key="4">
    <source>
        <dbReference type="ARBA" id="ARBA00022692"/>
    </source>
</evidence>
<evidence type="ECO:0000313" key="14">
    <source>
        <dbReference type="EMBL" id="EIT71177.1"/>
    </source>
</evidence>
<dbReference type="GO" id="GO:0015344">
    <property type="term" value="F:siderophore uptake transmembrane transporter activity"/>
    <property type="evidence" value="ECO:0007669"/>
    <property type="project" value="TreeGrafter"/>
</dbReference>
<comment type="subcellular location">
    <subcellularLocation>
        <location evidence="1 8">Cell outer membrane</location>
        <topology evidence="1 8">Multi-pass membrane protein</topology>
    </subcellularLocation>
</comment>
<keyword evidence="6 8" id="KW-0472">Membrane</keyword>
<evidence type="ECO:0000256" key="2">
    <source>
        <dbReference type="ARBA" id="ARBA00022448"/>
    </source>
</evidence>
<keyword evidence="2 8" id="KW-0813">Transport</keyword>
<feature type="chain" id="PRO_5003712884" description="TonB-dependent receptor" evidence="11">
    <location>
        <begin position="42"/>
        <end position="802"/>
    </location>
</feature>
<gene>
    <name evidence="14" type="ORF">WQQ_13140</name>
</gene>
<evidence type="ECO:0000256" key="9">
    <source>
        <dbReference type="RuleBase" id="RU003357"/>
    </source>
</evidence>
<feature type="signal peptide" evidence="11">
    <location>
        <begin position="1"/>
        <end position="41"/>
    </location>
</feature>
<name>I7ZHG2_9GAMM</name>
<dbReference type="Proteomes" id="UP000003704">
    <property type="component" value="Unassembled WGS sequence"/>
</dbReference>
<dbReference type="InterPro" id="IPR039426">
    <property type="entry name" value="TonB-dep_rcpt-like"/>
</dbReference>
<feature type="domain" description="TonB-dependent receptor-like beta-barrel" evidence="12">
    <location>
        <begin position="373"/>
        <end position="751"/>
    </location>
</feature>
<dbReference type="AlphaFoldDB" id="I7ZHG2"/>
<dbReference type="Pfam" id="PF07715">
    <property type="entry name" value="Plug"/>
    <property type="match status" value="1"/>
</dbReference>
<keyword evidence="15" id="KW-1185">Reference proteome</keyword>
<dbReference type="GO" id="GO:0044718">
    <property type="term" value="P:siderophore transmembrane transport"/>
    <property type="evidence" value="ECO:0007669"/>
    <property type="project" value="TreeGrafter"/>
</dbReference>
<evidence type="ECO:0000256" key="8">
    <source>
        <dbReference type="PROSITE-ProRule" id="PRU01360"/>
    </source>
</evidence>
<dbReference type="CDD" id="cd01347">
    <property type="entry name" value="ligand_gated_channel"/>
    <property type="match status" value="1"/>
</dbReference>
<proteinExistence type="inferred from homology"/>
<dbReference type="EMBL" id="AKGD01000001">
    <property type="protein sequence ID" value="EIT71177.1"/>
    <property type="molecule type" value="Genomic_DNA"/>
</dbReference>
<evidence type="ECO:0000259" key="13">
    <source>
        <dbReference type="Pfam" id="PF07715"/>
    </source>
</evidence>
<accession>I7ZHG2</accession>
<dbReference type="PATRIC" id="fig|1172194.4.peg.1264"/>
<keyword evidence="4 8" id="KW-0812">Transmembrane</keyword>
<evidence type="ECO:0000256" key="6">
    <source>
        <dbReference type="ARBA" id="ARBA00023136"/>
    </source>
</evidence>
<comment type="caution">
    <text evidence="14">The sequence shown here is derived from an EMBL/GenBank/DDBJ whole genome shotgun (WGS) entry which is preliminary data.</text>
</comment>
<feature type="domain" description="TonB-dependent receptor plug" evidence="13">
    <location>
        <begin position="68"/>
        <end position="180"/>
    </location>
</feature>
<dbReference type="PROSITE" id="PS52016">
    <property type="entry name" value="TONB_DEPENDENT_REC_3"/>
    <property type="match status" value="1"/>
</dbReference>
<dbReference type="RefSeq" id="WP_007184268.1">
    <property type="nucleotide sequence ID" value="NZ_AKGD01000001.1"/>
</dbReference>
<keyword evidence="5 9" id="KW-0798">TonB box</keyword>
<evidence type="ECO:0000313" key="15">
    <source>
        <dbReference type="Proteomes" id="UP000003704"/>
    </source>
</evidence>
<dbReference type="Pfam" id="PF00593">
    <property type="entry name" value="TonB_dep_Rec_b-barrel"/>
    <property type="match status" value="1"/>
</dbReference>
<dbReference type="PANTHER" id="PTHR30069">
    <property type="entry name" value="TONB-DEPENDENT OUTER MEMBRANE RECEPTOR"/>
    <property type="match status" value="1"/>
</dbReference>
<organism evidence="14 15">
    <name type="scientific">Hydrocarboniphaga effusa AP103</name>
    <dbReference type="NCBI Taxonomy" id="1172194"/>
    <lineage>
        <taxon>Bacteria</taxon>
        <taxon>Pseudomonadati</taxon>
        <taxon>Pseudomonadota</taxon>
        <taxon>Gammaproteobacteria</taxon>
        <taxon>Nevskiales</taxon>
        <taxon>Nevskiaceae</taxon>
        <taxon>Hydrocarboniphaga</taxon>
    </lineage>
</organism>
<keyword evidence="11" id="KW-0732">Signal</keyword>
<evidence type="ECO:0000256" key="1">
    <source>
        <dbReference type="ARBA" id="ARBA00004571"/>
    </source>
</evidence>
<dbReference type="OrthoDB" id="9760620at2"/>
<reference evidence="14 15" key="1">
    <citation type="journal article" date="2012" name="J. Bacteriol.">
        <title>Genome Sequence of n-Alkane-Degrading Hydrocarboniphaga effusa Strain AP103T (ATCC BAA-332T).</title>
        <authorList>
            <person name="Chang H.K."/>
            <person name="Zylstra G.J."/>
            <person name="Chae J.C."/>
        </authorList>
    </citation>
    <scope>NUCLEOTIDE SEQUENCE [LARGE SCALE GENOMIC DNA]</scope>
    <source>
        <strain evidence="14 15">AP103</strain>
    </source>
</reference>
<dbReference type="Gene3D" id="2.170.130.10">
    <property type="entry name" value="TonB-dependent receptor, plug domain"/>
    <property type="match status" value="1"/>
</dbReference>
<dbReference type="InterPro" id="IPR036942">
    <property type="entry name" value="Beta-barrel_TonB_sf"/>
</dbReference>
<evidence type="ECO:0008006" key="16">
    <source>
        <dbReference type="Google" id="ProtNLM"/>
    </source>
</evidence>
<keyword evidence="3 8" id="KW-1134">Transmembrane beta strand</keyword>
<dbReference type="InterPro" id="IPR037066">
    <property type="entry name" value="Plug_dom_sf"/>
</dbReference>
<feature type="region of interest" description="Disordered" evidence="10">
    <location>
        <begin position="370"/>
        <end position="394"/>
    </location>
</feature>
<evidence type="ECO:0000256" key="5">
    <source>
        <dbReference type="ARBA" id="ARBA00023077"/>
    </source>
</evidence>
<dbReference type="InterPro" id="IPR012910">
    <property type="entry name" value="Plug_dom"/>
</dbReference>
<dbReference type="STRING" id="1172194.WQQ_13140"/>
<evidence type="ECO:0000256" key="7">
    <source>
        <dbReference type="ARBA" id="ARBA00023237"/>
    </source>
</evidence>
<evidence type="ECO:0000259" key="12">
    <source>
        <dbReference type="Pfam" id="PF00593"/>
    </source>
</evidence>
<protein>
    <recommendedName>
        <fullName evidence="16">TonB-dependent receptor</fullName>
    </recommendedName>
</protein>
<dbReference type="GO" id="GO:0009279">
    <property type="term" value="C:cell outer membrane"/>
    <property type="evidence" value="ECO:0007669"/>
    <property type="project" value="UniProtKB-SubCell"/>
</dbReference>
<sequence length="802" mass="88050">MSGNTKRPSPRFRADAFRRACRISALSAPAFALIGSLPAQAADADALTELPEVIVVGQTPLPAASIDLRDYPGNLQTANAKAIEDSQAISLADFLARSMDGVHISDAANNPYQPDLFYRGYSVSPLLGLPQGLAVYQDGVRVNEAFGDTVNWDLIPEQAISSIELVPDSNPLFGQNAIGGSLVARTKNGFDYDGGELEVYGGSNNRISTTADYGVAGEKTALYVAAERFSEDGWRDHSRSEVQQLFARGSWRPDDKGQLDLTVTHADNRLRGNGAVPIELMEEEGRDAVFTYPDETKPNLLFVNLFGQRKLSDVLDIGGNLYVRRNNVRAFNGDGTEFEACIDPANVDGTGAPYLCESEDDGEEVVEDTNDNPVVAGDDNDSATQNRSHTKQRSIGGGLQASWRISDTNKLTFGGTVDFGRANFSSSTELAALTDERGTVGSGIYVEESLVHVKTRNDNYAVYALDTWQATDALMLSIGGRYNHTDIQLRDQDPDGSLSGDHKFNHFNPMLGATLRINPQLTAFASASQATRAPTPVELTCANPDDPCKLPNGFVDDPPLDQVVTRTFSLGLRQQTQTMRSSVSLFHALSHDDILFITDGNLTNEGYFDNVGKTLRQGVEFAFHWKPLQNWSLDANYTYLTAEFREDFLVNTPNHPLRDEDDEDEVDESAREVSKGDRIPLIPKHLFNATLGWERDIGALRLQAVGRSKSRYRGDEANVDSEQLDGFVLLNLLGEVRPLPRLTLFARVENLLDKDYETFGVYGEGDEVLGDEFEDARRFVGPGAPRRFFAGIRLNFGKTNSL</sequence>
<evidence type="ECO:0000256" key="11">
    <source>
        <dbReference type="SAM" id="SignalP"/>
    </source>
</evidence>